<name>A0A084INS8_SALHC</name>
<dbReference type="InterPro" id="IPR011010">
    <property type="entry name" value="DNA_brk_join_enz"/>
</dbReference>
<dbReference type="eggNOG" id="COG0582">
    <property type="taxonomic scope" value="Bacteria"/>
</dbReference>
<dbReference type="EMBL" id="APNK01000005">
    <property type="protein sequence ID" value="KEZ78362.1"/>
    <property type="molecule type" value="Genomic_DNA"/>
</dbReference>
<evidence type="ECO:0000256" key="3">
    <source>
        <dbReference type="ARBA" id="ARBA00023172"/>
    </source>
</evidence>
<keyword evidence="6" id="KW-1185">Reference proteome</keyword>
<evidence type="ECO:0000256" key="1">
    <source>
        <dbReference type="ARBA" id="ARBA00008857"/>
    </source>
</evidence>
<organism evidence="5 6">
    <name type="scientific">Salinisphaera hydrothermalis (strain C41B8)</name>
    <dbReference type="NCBI Taxonomy" id="1304275"/>
    <lineage>
        <taxon>Bacteria</taxon>
        <taxon>Pseudomonadati</taxon>
        <taxon>Pseudomonadota</taxon>
        <taxon>Gammaproteobacteria</taxon>
        <taxon>Salinisphaerales</taxon>
        <taxon>Salinisphaeraceae</taxon>
        <taxon>Salinisphaera</taxon>
    </lineage>
</organism>
<dbReference type="PANTHER" id="PTHR30629">
    <property type="entry name" value="PROPHAGE INTEGRASE"/>
    <property type="match status" value="1"/>
</dbReference>
<dbReference type="Proteomes" id="UP000028302">
    <property type="component" value="Unassembled WGS sequence"/>
</dbReference>
<feature type="domain" description="Tyr recombinase" evidence="4">
    <location>
        <begin position="173"/>
        <end position="369"/>
    </location>
</feature>
<comment type="similarity">
    <text evidence="1">Belongs to the 'phage' integrase family.</text>
</comment>
<dbReference type="SUPFAM" id="SSF56349">
    <property type="entry name" value="DNA breaking-rejoining enzymes"/>
    <property type="match status" value="1"/>
</dbReference>
<proteinExistence type="inferred from homology"/>
<reference evidence="5 6" key="1">
    <citation type="submission" date="2013-03" db="EMBL/GenBank/DDBJ databases">
        <title>Salinisphaera hydrothermalis C41B8 Genome Sequencing.</title>
        <authorList>
            <person name="Li C."/>
            <person name="Lai Q."/>
            <person name="Shao Z."/>
        </authorList>
    </citation>
    <scope>NUCLEOTIDE SEQUENCE [LARGE SCALE GENOMIC DNA]</scope>
    <source>
        <strain evidence="5 6">C41B8</strain>
    </source>
</reference>
<protein>
    <submittedName>
        <fullName evidence="5">Phage integrase family protein</fullName>
    </submittedName>
</protein>
<accession>A0A084INS8</accession>
<keyword evidence="2" id="KW-0229">DNA integration</keyword>
<sequence length="391" mass="45276">MPRQSSGLIKRWSKDGTRYVWYIKKEIDGHKLRESTGTDNRIEAEQILARRIDELRQELKFGEAPEILFEQAAARYLEEHASHKAIRREIDALDIWMPHIGHLPLRQVHDGTLNKPIKDRQREVSNSTINRDLAPVKRILELSARLWRHESNGNPWLAVPPLIRTLPTKHTKRPPYPISWAEQRLLFPHLDPRVAAMATLDIHTGMRDVELTSLEWNWEVEIAGGPRGFRRSAFIVPGWVTKNDEPRVVFLNTVAQRIIDERRGVHPRWVWPSIHPTTYHKQATGRMLNSSWKRARTKAAKEYPLKIGGEAPWGFANLRAHDLRHTFGRRLRAAGVGKEDRADLLGHKRGDVTTHYSAAELEHLIECVDKVCEDDGRPMLRLVRTNTWRTA</sequence>
<comment type="caution">
    <text evidence="5">The sequence shown here is derived from an EMBL/GenBank/DDBJ whole genome shotgun (WGS) entry which is preliminary data.</text>
</comment>
<dbReference type="InterPro" id="IPR013762">
    <property type="entry name" value="Integrase-like_cat_sf"/>
</dbReference>
<dbReference type="InterPro" id="IPR050808">
    <property type="entry name" value="Phage_Integrase"/>
</dbReference>
<evidence type="ECO:0000259" key="4">
    <source>
        <dbReference type="PROSITE" id="PS51898"/>
    </source>
</evidence>
<dbReference type="InterPro" id="IPR002104">
    <property type="entry name" value="Integrase_catalytic"/>
</dbReference>
<evidence type="ECO:0000313" key="6">
    <source>
        <dbReference type="Proteomes" id="UP000028302"/>
    </source>
</evidence>
<dbReference type="GO" id="GO:0003677">
    <property type="term" value="F:DNA binding"/>
    <property type="evidence" value="ECO:0007669"/>
    <property type="project" value="InterPro"/>
</dbReference>
<evidence type="ECO:0000256" key="2">
    <source>
        <dbReference type="ARBA" id="ARBA00022908"/>
    </source>
</evidence>
<dbReference type="GO" id="GO:0015074">
    <property type="term" value="P:DNA integration"/>
    <property type="evidence" value="ECO:0007669"/>
    <property type="project" value="UniProtKB-KW"/>
</dbReference>
<dbReference type="RefSeq" id="WP_037335274.1">
    <property type="nucleotide sequence ID" value="NZ_APNK01000005.1"/>
</dbReference>
<evidence type="ECO:0000313" key="5">
    <source>
        <dbReference type="EMBL" id="KEZ78362.1"/>
    </source>
</evidence>
<keyword evidence="3" id="KW-0233">DNA recombination</keyword>
<dbReference type="STRING" id="1304275.C41B8_05653"/>
<dbReference type="GO" id="GO:0006310">
    <property type="term" value="P:DNA recombination"/>
    <property type="evidence" value="ECO:0007669"/>
    <property type="project" value="UniProtKB-KW"/>
</dbReference>
<gene>
    <name evidence="5" type="ORF">C41B8_05653</name>
</gene>
<dbReference type="Gene3D" id="1.10.443.10">
    <property type="entry name" value="Intergrase catalytic core"/>
    <property type="match status" value="1"/>
</dbReference>
<dbReference type="AlphaFoldDB" id="A0A084INS8"/>
<dbReference type="Pfam" id="PF00589">
    <property type="entry name" value="Phage_integrase"/>
    <property type="match status" value="1"/>
</dbReference>
<dbReference type="OrthoDB" id="5567253at2"/>
<dbReference type="PROSITE" id="PS51898">
    <property type="entry name" value="TYR_RECOMBINASE"/>
    <property type="match status" value="1"/>
</dbReference>
<dbReference type="PANTHER" id="PTHR30629:SF2">
    <property type="entry name" value="PROPHAGE INTEGRASE INTS-RELATED"/>
    <property type="match status" value="1"/>
</dbReference>